<dbReference type="InterPro" id="IPR002639">
    <property type="entry name" value="UreF"/>
</dbReference>
<protein>
    <submittedName>
        <fullName evidence="3">Putative Urease accessory protein UreF</fullName>
    </submittedName>
</protein>
<evidence type="ECO:0000313" key="4">
    <source>
        <dbReference type="Proteomes" id="UP000230607"/>
    </source>
</evidence>
<keyword evidence="1" id="KW-0996">Nickel insertion</keyword>
<gene>
    <name evidence="3" type="ORF">NCS_30357</name>
</gene>
<dbReference type="EMBL" id="LT841358">
    <property type="protein sequence ID" value="SMH72517.1"/>
    <property type="molecule type" value="Genomic_DNA"/>
</dbReference>
<dbReference type="AlphaFoldDB" id="A0A2H1FIE4"/>
<accession>A0A2H1FIE4</accession>
<evidence type="ECO:0000256" key="1">
    <source>
        <dbReference type="ARBA" id="ARBA00022988"/>
    </source>
</evidence>
<dbReference type="Pfam" id="PF01730">
    <property type="entry name" value="UreF"/>
    <property type="match status" value="1"/>
</dbReference>
<keyword evidence="2" id="KW-0143">Chaperone</keyword>
<dbReference type="HAMAP" id="MF_01385">
    <property type="entry name" value="UreF"/>
    <property type="match status" value="1"/>
</dbReference>
<dbReference type="Proteomes" id="UP000230607">
    <property type="component" value="Chromosome 1"/>
</dbReference>
<dbReference type="GO" id="GO:0016151">
    <property type="term" value="F:nickel cation binding"/>
    <property type="evidence" value="ECO:0007669"/>
    <property type="project" value="InterPro"/>
</dbReference>
<evidence type="ECO:0000256" key="2">
    <source>
        <dbReference type="ARBA" id="ARBA00023186"/>
    </source>
</evidence>
<keyword evidence="4" id="KW-1185">Reference proteome</keyword>
<dbReference type="PIRSF" id="PIRSF009467">
    <property type="entry name" value="Ureas_acces_UreF"/>
    <property type="match status" value="1"/>
</dbReference>
<sequence length="231" mass="26367">MNINSEFHIMQLSDSFFPSGMFGMSWGLESLVRSGHIKKEENVLKFIENQIYFQLAPCDCPFLLHVIKAVKQNDLQKIIELDDKYYSLKLIKEVSIASTRSGHQILYCGSDMVGNKNLLMRKFLKKIQAKKSHGTYPVCFGIVTASLGISGTSSVRMMIYSYSTSVVAAAVRLGIIEHFAGQRILMRVSEYANHIIKSIKKKSIENIWQLTPMTDIFQMMHEHSDNRMFIT</sequence>
<reference evidence="4" key="1">
    <citation type="submission" date="2017-03" db="EMBL/GenBank/DDBJ databases">
        <authorList>
            <person name="Herbold C."/>
        </authorList>
    </citation>
    <scope>NUCLEOTIDE SEQUENCE [LARGE SCALE GENOMIC DNA]</scope>
</reference>
<dbReference type="Gene3D" id="1.10.4190.10">
    <property type="entry name" value="Urease accessory protein UreF"/>
    <property type="match status" value="1"/>
</dbReference>
<dbReference type="InterPro" id="IPR038277">
    <property type="entry name" value="UreF_sf"/>
</dbReference>
<organism evidence="3 4">
    <name type="scientific">Candidatus Nitrosotalea okcheonensis</name>
    <dbReference type="NCBI Taxonomy" id="1903276"/>
    <lineage>
        <taxon>Archaea</taxon>
        <taxon>Nitrososphaerota</taxon>
        <taxon>Nitrososphaeria</taxon>
        <taxon>Nitrosotaleales</taxon>
        <taxon>Nitrosotaleaceae</taxon>
        <taxon>Nitrosotalea</taxon>
    </lineage>
</organism>
<dbReference type="PANTHER" id="PTHR33620:SF1">
    <property type="entry name" value="UREASE ACCESSORY PROTEIN F"/>
    <property type="match status" value="1"/>
</dbReference>
<dbReference type="PANTHER" id="PTHR33620">
    <property type="entry name" value="UREASE ACCESSORY PROTEIN F"/>
    <property type="match status" value="1"/>
</dbReference>
<proteinExistence type="inferred from homology"/>
<evidence type="ECO:0000313" key="3">
    <source>
        <dbReference type="EMBL" id="SMH72517.1"/>
    </source>
</evidence>
<name>A0A2H1FIE4_9ARCH</name>